<accession>A0AAE0BYZ1</accession>
<gene>
    <name evidence="1" type="ORF">CYMTET_45942</name>
</gene>
<dbReference type="EMBL" id="LGRX02031857">
    <property type="protein sequence ID" value="KAK3244440.1"/>
    <property type="molecule type" value="Genomic_DNA"/>
</dbReference>
<dbReference type="InterPro" id="IPR036705">
    <property type="entry name" value="Ribosyl_crysJ1_sf"/>
</dbReference>
<dbReference type="PANTHER" id="PTHR16222:SF34">
    <property type="entry name" value="ADP-RIBOSYLGLYCOHYDROLASE"/>
    <property type="match status" value="1"/>
</dbReference>
<dbReference type="InterPro" id="IPR050792">
    <property type="entry name" value="ADP-ribosylglycohydrolase"/>
</dbReference>
<dbReference type="PANTHER" id="PTHR16222">
    <property type="entry name" value="ADP-RIBOSYLGLYCOHYDROLASE"/>
    <property type="match status" value="1"/>
</dbReference>
<name>A0AAE0BYZ1_9CHLO</name>
<evidence type="ECO:0008006" key="3">
    <source>
        <dbReference type="Google" id="ProtNLM"/>
    </source>
</evidence>
<dbReference type="AlphaFoldDB" id="A0AAE0BYZ1"/>
<dbReference type="Pfam" id="PF03747">
    <property type="entry name" value="ADP_ribosyl_GH"/>
    <property type="match status" value="1"/>
</dbReference>
<comment type="caution">
    <text evidence="1">The sequence shown here is derived from an EMBL/GenBank/DDBJ whole genome shotgun (WGS) entry which is preliminary data.</text>
</comment>
<sequence length="361" mass="39291">MSPVTFFERVRGALWGIFIADALSMPAHWYYDLNALQRDFGYLTTYQAPKTIHPGSIMSLSNTGGHGRGGQSGHIIGDVINHGKHEAWGKAGVHYHQGMIAGENTLNALCARLVMRSIAAEGGYSTDRFLDDYVRFMTTPGSHNDTYAESFHRDFFSNWDRGVPPAECAGREAHNTATVGGLVMLPPVIIGSMKKGLGGAKRDAAMHLQLTHRSRELARSAAVYTELLFNVMSGEPLQEAALFAAEALNLDLDKLVERDLPDEYVIGRIFGPACYISDALPSILYLAYKYADSFEDAVVANTNSGGENCHRGSALGALLGAANGVSKIPPHFISGLVASHEIHEEIERFIVSVADIRTREL</sequence>
<dbReference type="Gene3D" id="1.10.4080.10">
    <property type="entry name" value="ADP-ribosylation/Crystallin J1"/>
    <property type="match status" value="1"/>
</dbReference>
<keyword evidence="2" id="KW-1185">Reference proteome</keyword>
<protein>
    <recommendedName>
        <fullName evidence="3">ADP-ribosylglycohydrolase</fullName>
    </recommendedName>
</protein>
<reference evidence="1 2" key="1">
    <citation type="journal article" date="2015" name="Genome Biol. Evol.">
        <title>Comparative Genomics of a Bacterivorous Green Alga Reveals Evolutionary Causalities and Consequences of Phago-Mixotrophic Mode of Nutrition.</title>
        <authorList>
            <person name="Burns J.A."/>
            <person name="Paasch A."/>
            <person name="Narechania A."/>
            <person name="Kim E."/>
        </authorList>
    </citation>
    <scope>NUCLEOTIDE SEQUENCE [LARGE SCALE GENOMIC DNA]</scope>
    <source>
        <strain evidence="1 2">PLY_AMNH</strain>
    </source>
</reference>
<dbReference type="SUPFAM" id="SSF101478">
    <property type="entry name" value="ADP-ribosylglycohydrolase"/>
    <property type="match status" value="1"/>
</dbReference>
<evidence type="ECO:0000313" key="2">
    <source>
        <dbReference type="Proteomes" id="UP001190700"/>
    </source>
</evidence>
<proteinExistence type="predicted"/>
<evidence type="ECO:0000313" key="1">
    <source>
        <dbReference type="EMBL" id="KAK3244440.1"/>
    </source>
</evidence>
<dbReference type="Proteomes" id="UP001190700">
    <property type="component" value="Unassembled WGS sequence"/>
</dbReference>
<dbReference type="InterPro" id="IPR005502">
    <property type="entry name" value="Ribosyl_crysJ1"/>
</dbReference>
<organism evidence="1 2">
    <name type="scientific">Cymbomonas tetramitiformis</name>
    <dbReference type="NCBI Taxonomy" id="36881"/>
    <lineage>
        <taxon>Eukaryota</taxon>
        <taxon>Viridiplantae</taxon>
        <taxon>Chlorophyta</taxon>
        <taxon>Pyramimonadophyceae</taxon>
        <taxon>Pyramimonadales</taxon>
        <taxon>Pyramimonadaceae</taxon>
        <taxon>Cymbomonas</taxon>
    </lineage>
</organism>